<feature type="domain" description="ABC transporter" evidence="11">
    <location>
        <begin position="1306"/>
        <end position="1581"/>
    </location>
</feature>
<reference evidence="13" key="2">
    <citation type="submission" date="2023-06" db="EMBL/GenBank/DDBJ databases">
        <authorList>
            <consortium name="Lawrence Berkeley National Laboratory"/>
            <person name="Haridas S."/>
            <person name="Hensen N."/>
            <person name="Bonometti L."/>
            <person name="Westerberg I."/>
            <person name="Brannstrom I.O."/>
            <person name="Guillou S."/>
            <person name="Cros-Aarteil S."/>
            <person name="Calhoun S."/>
            <person name="Kuo A."/>
            <person name="Mondo S."/>
            <person name="Pangilinan J."/>
            <person name="Riley R."/>
            <person name="Labutti K."/>
            <person name="Andreopoulos B."/>
            <person name="Lipzen A."/>
            <person name="Chen C."/>
            <person name="Yanf M."/>
            <person name="Daum C."/>
            <person name="Ng V."/>
            <person name="Clum A."/>
            <person name="Steindorff A."/>
            <person name="Ohm R."/>
            <person name="Martin F."/>
            <person name="Silar P."/>
            <person name="Natvig D."/>
            <person name="Lalanne C."/>
            <person name="Gautier V."/>
            <person name="Ament-Velasquez S.L."/>
            <person name="Kruys A."/>
            <person name="Hutchinson M.I."/>
            <person name="Powell A.J."/>
            <person name="Barry K."/>
            <person name="Miller A.N."/>
            <person name="Grigoriev I.V."/>
            <person name="Debuchy R."/>
            <person name="Gladieux P."/>
            <person name="Thoren M.H."/>
            <person name="Johannesson H."/>
        </authorList>
    </citation>
    <scope>NUCLEOTIDE SEQUENCE</scope>
    <source>
        <strain evidence="13">CBS 958.72</strain>
    </source>
</reference>
<dbReference type="CDD" id="cd18604">
    <property type="entry name" value="ABC_6TM_VMR1_D2_like"/>
    <property type="match status" value="1"/>
</dbReference>
<dbReference type="InterPro" id="IPR003439">
    <property type="entry name" value="ABC_transporter-like_ATP-bd"/>
</dbReference>
<keyword evidence="3" id="KW-0813">Transport</keyword>
<feature type="transmembrane region" description="Helical" evidence="10">
    <location>
        <begin position="68"/>
        <end position="89"/>
    </location>
</feature>
<dbReference type="Pfam" id="PF00005">
    <property type="entry name" value="ABC_tran"/>
    <property type="match status" value="2"/>
</dbReference>
<evidence type="ECO:0000256" key="2">
    <source>
        <dbReference type="ARBA" id="ARBA00009726"/>
    </source>
</evidence>
<keyword evidence="14" id="KW-1185">Reference proteome</keyword>
<feature type="transmembrane region" description="Helical" evidence="10">
    <location>
        <begin position="570"/>
        <end position="589"/>
    </location>
</feature>
<reference evidence="13" key="1">
    <citation type="journal article" date="2023" name="Mol. Phylogenet. Evol.">
        <title>Genome-scale phylogeny and comparative genomics of the fungal order Sordariales.</title>
        <authorList>
            <person name="Hensen N."/>
            <person name="Bonometti L."/>
            <person name="Westerberg I."/>
            <person name="Brannstrom I.O."/>
            <person name="Guillou S."/>
            <person name="Cros-Aarteil S."/>
            <person name="Calhoun S."/>
            <person name="Haridas S."/>
            <person name="Kuo A."/>
            <person name="Mondo S."/>
            <person name="Pangilinan J."/>
            <person name="Riley R."/>
            <person name="LaButti K."/>
            <person name="Andreopoulos B."/>
            <person name="Lipzen A."/>
            <person name="Chen C."/>
            <person name="Yan M."/>
            <person name="Daum C."/>
            <person name="Ng V."/>
            <person name="Clum A."/>
            <person name="Steindorff A."/>
            <person name="Ohm R.A."/>
            <person name="Martin F."/>
            <person name="Silar P."/>
            <person name="Natvig D.O."/>
            <person name="Lalanne C."/>
            <person name="Gautier V."/>
            <person name="Ament-Velasquez S.L."/>
            <person name="Kruys A."/>
            <person name="Hutchinson M.I."/>
            <person name="Powell A.J."/>
            <person name="Barry K."/>
            <person name="Miller A.N."/>
            <person name="Grigoriev I.V."/>
            <person name="Debuchy R."/>
            <person name="Gladieux P."/>
            <person name="Hiltunen Thoren M."/>
            <person name="Johannesson H."/>
        </authorList>
    </citation>
    <scope>NUCLEOTIDE SEQUENCE</scope>
    <source>
        <strain evidence="13">CBS 958.72</strain>
    </source>
</reference>
<dbReference type="Pfam" id="PF00664">
    <property type="entry name" value="ABC_membrane"/>
    <property type="match status" value="2"/>
</dbReference>
<dbReference type="PANTHER" id="PTHR24223:SF456">
    <property type="entry name" value="MULTIDRUG RESISTANCE-ASSOCIATED PROTEIN LETHAL(2)03659"/>
    <property type="match status" value="1"/>
</dbReference>
<dbReference type="GO" id="GO:0016887">
    <property type="term" value="F:ATP hydrolysis activity"/>
    <property type="evidence" value="ECO:0007669"/>
    <property type="project" value="InterPro"/>
</dbReference>
<dbReference type="CDD" id="cd18596">
    <property type="entry name" value="ABC_6TM_VMR1_D1_like"/>
    <property type="match status" value="1"/>
</dbReference>
<dbReference type="PROSITE" id="PS00211">
    <property type="entry name" value="ABC_TRANSPORTER_1"/>
    <property type="match status" value="1"/>
</dbReference>
<dbReference type="CDD" id="cd03244">
    <property type="entry name" value="ABCC_MRP_domain2"/>
    <property type="match status" value="1"/>
</dbReference>
<dbReference type="SUPFAM" id="SSF52540">
    <property type="entry name" value="P-loop containing nucleoside triphosphate hydrolases"/>
    <property type="match status" value="2"/>
</dbReference>
<dbReference type="Proteomes" id="UP001287356">
    <property type="component" value="Unassembled WGS sequence"/>
</dbReference>
<name>A0AAE0KF63_9PEZI</name>
<dbReference type="InterPro" id="IPR003593">
    <property type="entry name" value="AAA+_ATPase"/>
</dbReference>
<gene>
    <name evidence="13" type="ORF">B0T24DRAFT_656063</name>
</gene>
<evidence type="ECO:0000256" key="3">
    <source>
        <dbReference type="ARBA" id="ARBA00022448"/>
    </source>
</evidence>
<dbReference type="GO" id="GO:0140359">
    <property type="term" value="F:ABC-type transporter activity"/>
    <property type="evidence" value="ECO:0007669"/>
    <property type="project" value="InterPro"/>
</dbReference>
<feature type="domain" description="ABC transmembrane type-1" evidence="12">
    <location>
        <begin position="958"/>
        <end position="1272"/>
    </location>
</feature>
<feature type="transmembrane region" description="Helical" evidence="10">
    <location>
        <begin position="131"/>
        <end position="155"/>
    </location>
</feature>
<dbReference type="CDD" id="cd03250">
    <property type="entry name" value="ABCC_MRP_domain1"/>
    <property type="match status" value="1"/>
</dbReference>
<proteinExistence type="inferred from homology"/>
<organism evidence="13 14">
    <name type="scientific">Lasiosphaeria ovina</name>
    <dbReference type="NCBI Taxonomy" id="92902"/>
    <lineage>
        <taxon>Eukaryota</taxon>
        <taxon>Fungi</taxon>
        <taxon>Dikarya</taxon>
        <taxon>Ascomycota</taxon>
        <taxon>Pezizomycotina</taxon>
        <taxon>Sordariomycetes</taxon>
        <taxon>Sordariomycetidae</taxon>
        <taxon>Sordariales</taxon>
        <taxon>Lasiosphaeriaceae</taxon>
        <taxon>Lasiosphaeria</taxon>
    </lineage>
</organism>
<feature type="transmembrane region" description="Helical" evidence="10">
    <location>
        <begin position="263"/>
        <end position="288"/>
    </location>
</feature>
<evidence type="ECO:0000259" key="12">
    <source>
        <dbReference type="PROSITE" id="PS50929"/>
    </source>
</evidence>
<feature type="compositionally biased region" description="Polar residues" evidence="9">
    <location>
        <begin position="373"/>
        <end position="389"/>
    </location>
</feature>
<evidence type="ECO:0000259" key="11">
    <source>
        <dbReference type="PROSITE" id="PS50893"/>
    </source>
</evidence>
<dbReference type="InterPro" id="IPR017871">
    <property type="entry name" value="ABC_transporter-like_CS"/>
</dbReference>
<feature type="transmembrane region" description="Helical" evidence="10">
    <location>
        <begin position="1109"/>
        <end position="1129"/>
    </location>
</feature>
<dbReference type="GO" id="GO:0005524">
    <property type="term" value="F:ATP binding"/>
    <property type="evidence" value="ECO:0007669"/>
    <property type="project" value="UniProtKB-KW"/>
</dbReference>
<feature type="transmembrane region" description="Helical" evidence="10">
    <location>
        <begin position="461"/>
        <end position="483"/>
    </location>
</feature>
<dbReference type="PROSITE" id="PS50893">
    <property type="entry name" value="ABC_TRANSPORTER_2"/>
    <property type="match status" value="2"/>
</dbReference>
<dbReference type="Gene3D" id="1.20.1560.10">
    <property type="entry name" value="ABC transporter type 1, transmembrane domain"/>
    <property type="match status" value="2"/>
</dbReference>
<keyword evidence="8 10" id="KW-0472">Membrane</keyword>
<dbReference type="EMBL" id="JAULSN010000003">
    <property type="protein sequence ID" value="KAK3375668.1"/>
    <property type="molecule type" value="Genomic_DNA"/>
</dbReference>
<keyword evidence="4 10" id="KW-0812">Transmembrane</keyword>
<dbReference type="PROSITE" id="PS50929">
    <property type="entry name" value="ABC_TM1F"/>
    <property type="match status" value="2"/>
</dbReference>
<feature type="domain" description="ABC transmembrane type-1" evidence="12">
    <location>
        <begin position="417"/>
        <end position="601"/>
    </location>
</feature>
<feature type="transmembrane region" description="Helical" evidence="10">
    <location>
        <begin position="542"/>
        <end position="564"/>
    </location>
</feature>
<dbReference type="InterPro" id="IPR050173">
    <property type="entry name" value="ABC_transporter_C-like"/>
</dbReference>
<feature type="compositionally biased region" description="Low complexity" evidence="9">
    <location>
        <begin position="1424"/>
        <end position="1458"/>
    </location>
</feature>
<evidence type="ECO:0000256" key="10">
    <source>
        <dbReference type="SAM" id="Phobius"/>
    </source>
</evidence>
<feature type="transmembrane region" description="Helical" evidence="10">
    <location>
        <begin position="952"/>
        <end position="975"/>
    </location>
</feature>
<dbReference type="Gene3D" id="3.40.50.300">
    <property type="entry name" value="P-loop containing nucleotide triphosphate hydrolases"/>
    <property type="match status" value="2"/>
</dbReference>
<dbReference type="SMART" id="SM00382">
    <property type="entry name" value="AAA"/>
    <property type="match status" value="2"/>
</dbReference>
<feature type="transmembrane region" description="Helical" evidence="10">
    <location>
        <begin position="6"/>
        <end position="27"/>
    </location>
</feature>
<keyword evidence="6" id="KW-0067">ATP-binding</keyword>
<evidence type="ECO:0000313" key="14">
    <source>
        <dbReference type="Proteomes" id="UP001287356"/>
    </source>
</evidence>
<keyword evidence="5" id="KW-0547">Nucleotide-binding</keyword>
<feature type="domain" description="ABC transporter" evidence="11">
    <location>
        <begin position="641"/>
        <end position="895"/>
    </location>
</feature>
<evidence type="ECO:0000256" key="9">
    <source>
        <dbReference type="SAM" id="MobiDB-lite"/>
    </source>
</evidence>
<feature type="transmembrane region" description="Helical" evidence="10">
    <location>
        <begin position="101"/>
        <end position="119"/>
    </location>
</feature>
<evidence type="ECO:0000256" key="4">
    <source>
        <dbReference type="ARBA" id="ARBA00022692"/>
    </source>
</evidence>
<feature type="transmembrane region" description="Helical" evidence="10">
    <location>
        <begin position="436"/>
        <end position="455"/>
    </location>
</feature>
<feature type="transmembrane region" description="Helical" evidence="10">
    <location>
        <begin position="1216"/>
        <end position="1237"/>
    </location>
</feature>
<feature type="transmembrane region" description="Helical" evidence="10">
    <location>
        <begin position="309"/>
        <end position="332"/>
    </location>
</feature>
<comment type="caution">
    <text evidence="13">The sequence shown here is derived from an EMBL/GenBank/DDBJ whole genome shotgun (WGS) entry which is preliminary data.</text>
</comment>
<feature type="transmembrane region" description="Helical" evidence="10">
    <location>
        <begin position="1035"/>
        <end position="1059"/>
    </location>
</feature>
<evidence type="ECO:0000256" key="5">
    <source>
        <dbReference type="ARBA" id="ARBA00022741"/>
    </source>
</evidence>
<comment type="subcellular location">
    <subcellularLocation>
        <location evidence="1">Membrane</location>
        <topology evidence="1">Multi-pass membrane protein</topology>
    </subcellularLocation>
</comment>
<dbReference type="PANTHER" id="PTHR24223">
    <property type="entry name" value="ATP-BINDING CASSETTE SUB-FAMILY C"/>
    <property type="match status" value="1"/>
</dbReference>
<protein>
    <submittedName>
        <fullName evidence="13">ATP-dependent bile acid permease</fullName>
    </submittedName>
</protein>
<feature type="transmembrane region" description="Helical" evidence="10">
    <location>
        <begin position="161"/>
        <end position="183"/>
    </location>
</feature>
<evidence type="ECO:0000256" key="7">
    <source>
        <dbReference type="ARBA" id="ARBA00022989"/>
    </source>
</evidence>
<dbReference type="InterPro" id="IPR036640">
    <property type="entry name" value="ABC1_TM_sf"/>
</dbReference>
<dbReference type="InterPro" id="IPR027417">
    <property type="entry name" value="P-loop_NTPase"/>
</dbReference>
<dbReference type="GO" id="GO:0016020">
    <property type="term" value="C:membrane"/>
    <property type="evidence" value="ECO:0007669"/>
    <property type="project" value="UniProtKB-SubCell"/>
</dbReference>
<evidence type="ECO:0000256" key="6">
    <source>
        <dbReference type="ARBA" id="ARBA00022840"/>
    </source>
</evidence>
<evidence type="ECO:0000313" key="13">
    <source>
        <dbReference type="EMBL" id="KAK3375668.1"/>
    </source>
</evidence>
<dbReference type="InterPro" id="IPR011527">
    <property type="entry name" value="ABC1_TM_dom"/>
</dbReference>
<sequence length="1602" mass="175686">MQPDLSFFAAAAALAVSALATVPALVAHARRIRNARPEGEKSGYRDRDGEATPQSIAAFSNKWQKVHVLLWAGVGLGCQTAFSLVLNASPLHSRWFSLQNWLNTASWGLLLVQAIAIATNRDSVRAYYQGLSLSGSSLLVGGALLVQLNAASAWWSAAGKTALVLCTASAIAAAGLVVASLSLPRRPDVFYNSRLVDRMFTVSAYRRLTFAWASALMSVATEKGDLELADLPGLNHRMRPTDQSAQWKAVNAKSSVIKSLLKIYGWCIFKQWTTAMANTAVSYLPWWITLRLLESLEARKPGDPIGPRLWLLLVWLGMAKLASALLESWLFWTMVSDLYVPIRSQLAAVIFEKAMRRKNVKSASKSQEKKGDTNATEQNDTAQPNQQTQGEGGADTSKEGDDNESDNTTGQKSRQAVINLVGVDAKRVSNFSLNQYLFPTSILQLVISMWFLVYLLGWIPIALGLLSVVLTIPINTVFSKVLFNTDKRLMKLRDAKLALVNEALQGIRQVKFSALELQWEKRILDLRQKELTTLWEYFRANVFLNGCWTAAPIVLSLTSLGSYAWLHGDLAASVAFVSIGILNTLDFAISAMPQLIRFGIDCWVSLKRIEAYLDGPELKPTRTYSDRPDICLELASLAWPIDDDDENKADEQQQQQQQQQQQDRFILRDVNLTFPPGELSVISGKTGSGKSLLLAAVLGEADLLSGSIHVPAPPGLDERHDDKAHPGNWVLPASIAYVGQVPWIENGTLRDNVLFGMPFDEARYAQTLAACALNKDLEALHDGDKTELGVNGVNLSGGQKWRVTVARAVYSRAGILVLDDIFSAVDAHVSRHILNQCINGPLCKGRTRILVTHHVALVEKHAKFIVELADGCASYYSADGNTQLQDDKKFLERIKSIEQQPVSEESADVADDAPLKRQNSKVAKKFVEDEARAKGSVKGRIYGVYIKDSGGWIYWGSLLVMFLLFQACSIAQPWVVRLWTGELGASSLFMEAQPRLPYHSTQQTLVSGGHHHFQFEAELSNGHAGGRGTKFWLSIYAAVCFAGVALGLIRFLVLFLATYRASKALYEKILFAVLRAPLRWTDTVPVGRILNRFTADFDSIDGNVAHMGGWFMVTLLNAVGICVASLFVSPLMAPVAVLCLGYCAWVGKVYLVAARPAKRLESTSKSPIFDFFGSSLTGLTTIRAFDRALPYTRTMYAKIEEYSMCSMNLYLFNRWVGWNMSVAGIVFTVVVTVFVLVQAGVDAALAGFVLSFTMQFSDTVLMVVRAYAAVELEMNAVERVIEYSEIETEDLSGAKAPAAWPTQGRLEVNDLIVGYAPHLPPVLKGITFQIDPAERIGVVGRTGAGKSSLTLALFRFLEPRSGSIYVDGLDVAKISLLDLRSRLAIIPQDPVLFSGTIRSNLDPFDDHTDAELHDSLQRVHLVSESESGAGSSSATVVESDPSSSSSGDTATNAEGTATTAITRPRNINIFRDLSSPISEGGHNLSQGQRQLLCLARAIVSRPKIMVLDEATSAVDMGTDALIQRSIRDEFIGSTLIVIAHRLSTIADFDRILVLGDGEVMQFGTPKELWHAEGSLFRSMCEESGEREKLKKVILGEEALIGE</sequence>
<evidence type="ECO:0000256" key="1">
    <source>
        <dbReference type="ARBA" id="ARBA00004141"/>
    </source>
</evidence>
<dbReference type="SUPFAM" id="SSF90123">
    <property type="entry name" value="ABC transporter transmembrane region"/>
    <property type="match status" value="2"/>
</dbReference>
<comment type="similarity">
    <text evidence="2">Belongs to the ABC transporter superfamily. ABCC family. Conjugate transporter (TC 3.A.1.208) subfamily.</text>
</comment>
<accession>A0AAE0KF63</accession>
<feature type="transmembrane region" description="Helical" evidence="10">
    <location>
        <begin position="1135"/>
        <end position="1153"/>
    </location>
</feature>
<evidence type="ECO:0000256" key="8">
    <source>
        <dbReference type="ARBA" id="ARBA00023136"/>
    </source>
</evidence>
<feature type="region of interest" description="Disordered" evidence="9">
    <location>
        <begin position="1421"/>
        <end position="1458"/>
    </location>
</feature>
<feature type="region of interest" description="Disordered" evidence="9">
    <location>
        <begin position="361"/>
        <end position="412"/>
    </location>
</feature>
<keyword evidence="7 10" id="KW-1133">Transmembrane helix</keyword>